<reference evidence="3 4" key="1">
    <citation type="submission" date="2015-11" db="EMBL/GenBank/DDBJ databases">
        <title>Genomic analysis of 38 Legionella species identifies large and diverse effector repertoires.</title>
        <authorList>
            <person name="Burstein D."/>
            <person name="Amaro F."/>
            <person name="Zusman T."/>
            <person name="Lifshitz Z."/>
            <person name="Cohen O."/>
            <person name="Gilbert J.A."/>
            <person name="Pupko T."/>
            <person name="Shuman H.A."/>
            <person name="Segal G."/>
        </authorList>
    </citation>
    <scope>NUCLEOTIDE SEQUENCE [LARGE SCALE GENOMIC DNA]</scope>
    <source>
        <strain evidence="3 4">ATCC 51914</strain>
    </source>
</reference>
<dbReference type="PANTHER" id="PTHR33434">
    <property type="entry name" value="DEGV DOMAIN-CONTAINING PROTEIN DR_1986-RELATED"/>
    <property type="match status" value="1"/>
</dbReference>
<evidence type="ECO:0000313" key="4">
    <source>
        <dbReference type="Proteomes" id="UP000054729"/>
    </source>
</evidence>
<dbReference type="PROSITE" id="PS51480">
    <property type="entry name" value="DHAL"/>
    <property type="match status" value="1"/>
</dbReference>
<dbReference type="GO" id="GO:0008289">
    <property type="term" value="F:lipid binding"/>
    <property type="evidence" value="ECO:0007669"/>
    <property type="project" value="UniProtKB-KW"/>
</dbReference>
<evidence type="ECO:0000259" key="2">
    <source>
        <dbReference type="PROSITE" id="PS51480"/>
    </source>
</evidence>
<dbReference type="Pfam" id="PF02645">
    <property type="entry name" value="DegV"/>
    <property type="match status" value="1"/>
</dbReference>
<dbReference type="EMBL" id="LNZB01000051">
    <property type="protein sequence ID" value="KTD76416.1"/>
    <property type="molecule type" value="Genomic_DNA"/>
</dbReference>
<dbReference type="SMART" id="SM01121">
    <property type="entry name" value="Dak1_2"/>
    <property type="match status" value="1"/>
</dbReference>
<dbReference type="InterPro" id="IPR004007">
    <property type="entry name" value="DhaL_dom"/>
</dbReference>
<feature type="domain" description="DhaL" evidence="2">
    <location>
        <begin position="9"/>
        <end position="199"/>
    </location>
</feature>
<keyword evidence="1" id="KW-0446">Lipid-binding</keyword>
<sequence>MEMKHLDVSTIHGAFLTACEAIIINRENLNAINLFPVADGDTGDNMSSTALAIITHSCSKSSLKETLQSLAHSALLGARGNSGMIFSQFFNGLTEAEVSAEKIDPPTFAQLISKASASVRSSILNPVEGTIITVIDAWSASINKLVKEFNCFKKMLSATLSEVALALQSTAITLPVLKDAKVVDSGALGFYHFINGFVDYLNNPREINKEHLQVGQTETLHEPPSNGIQPTQRYCTEILLSGNDLNRTDIAKNLEQFGDSVVSSGNSTLCRVHVHCKQPSLVFEALMKKGTITQAKAEDMLRQFQIIHQAKYPIALVTDSSADIPQSILDHYQIHIIQLNMHLDEHHLIDRICVNQETFYNNLPKLKSYPKTSFPSPALIKTQISHLAKHYQEVLVLPIAQSLSGTHDAIVKASEGMKNVHVINSRLTSVGLGFLVSHAAQLIDSGLDINNIKQQLLRKIPNINVYVYVDQFESLIRSGRISRLSGKIAQFANLKPIITLDELGKAVVFDKAFSELKAWDKIIQHAKTRRPDGAIDNYALVHAGVPDKIQQFAKLTSESFNKEPLFIEHVSTALGLHAGKGGIGLAVMLE</sequence>
<dbReference type="PATRIC" id="fig|66969.6.peg.2327"/>
<dbReference type="InterPro" id="IPR003797">
    <property type="entry name" value="DegV"/>
</dbReference>
<dbReference type="GO" id="GO:0006071">
    <property type="term" value="P:glycerol metabolic process"/>
    <property type="evidence" value="ECO:0007669"/>
    <property type="project" value="InterPro"/>
</dbReference>
<dbReference type="InterPro" id="IPR048394">
    <property type="entry name" value="FakA-like_M"/>
</dbReference>
<dbReference type="InterPro" id="IPR050270">
    <property type="entry name" value="DegV_domain_contain"/>
</dbReference>
<dbReference type="Gene3D" id="3.40.50.10170">
    <property type="match status" value="1"/>
</dbReference>
<dbReference type="Gene3D" id="1.25.40.340">
    <property type="match status" value="1"/>
</dbReference>
<dbReference type="NCBIfam" id="TIGR00762">
    <property type="entry name" value="DegV"/>
    <property type="match status" value="1"/>
</dbReference>
<dbReference type="SMART" id="SM01120">
    <property type="entry name" value="Dak2"/>
    <property type="match status" value="1"/>
</dbReference>
<dbReference type="PROSITE" id="PS51482">
    <property type="entry name" value="DEGV"/>
    <property type="match status" value="1"/>
</dbReference>
<keyword evidence="3" id="KW-0449">Lipoprotein</keyword>
<evidence type="ECO:0000313" key="3">
    <source>
        <dbReference type="EMBL" id="KTD76416.1"/>
    </source>
</evidence>
<dbReference type="RefSeq" id="WP_058480776.1">
    <property type="nucleotide sequence ID" value="NZ_CAAAIQ010000001.1"/>
</dbReference>
<dbReference type="InterPro" id="IPR033470">
    <property type="entry name" value="FakA-like_C"/>
</dbReference>
<dbReference type="SUPFAM" id="SSF82549">
    <property type="entry name" value="DAK1/DegV-like"/>
    <property type="match status" value="1"/>
</dbReference>
<dbReference type="PANTHER" id="PTHR33434:SF2">
    <property type="entry name" value="FATTY ACID-BINDING PROTEIN TM_1468"/>
    <property type="match status" value="1"/>
</dbReference>
<accession>A0A0W1A5C0</accession>
<comment type="caution">
    <text evidence="3">The sequence shown here is derived from an EMBL/GenBank/DDBJ whole genome shotgun (WGS) entry which is preliminary data.</text>
</comment>
<organism evidence="3 4">
    <name type="scientific">Legionella waltersii</name>
    <dbReference type="NCBI Taxonomy" id="66969"/>
    <lineage>
        <taxon>Bacteria</taxon>
        <taxon>Pseudomonadati</taxon>
        <taxon>Pseudomonadota</taxon>
        <taxon>Gammaproteobacteria</taxon>
        <taxon>Legionellales</taxon>
        <taxon>Legionellaceae</taxon>
        <taxon>Legionella</taxon>
    </lineage>
</organism>
<keyword evidence="4" id="KW-1185">Reference proteome</keyword>
<dbReference type="OrthoDB" id="9760324at2"/>
<dbReference type="InterPro" id="IPR036117">
    <property type="entry name" value="DhaL_dom_sf"/>
</dbReference>
<dbReference type="SUPFAM" id="SSF101473">
    <property type="entry name" value="DhaL-like"/>
    <property type="match status" value="1"/>
</dbReference>
<dbReference type="GO" id="GO:0004371">
    <property type="term" value="F:glycerone kinase activity"/>
    <property type="evidence" value="ECO:0007669"/>
    <property type="project" value="InterPro"/>
</dbReference>
<name>A0A0W1A5C0_9GAMM</name>
<dbReference type="Pfam" id="PF21645">
    <property type="entry name" value="FakA-like_M"/>
    <property type="match status" value="1"/>
</dbReference>
<dbReference type="InterPro" id="IPR043168">
    <property type="entry name" value="DegV_C"/>
</dbReference>
<dbReference type="Pfam" id="PF02734">
    <property type="entry name" value="Dak2"/>
    <property type="match status" value="1"/>
</dbReference>
<protein>
    <submittedName>
        <fullName evidence="3">Lipoprotein</fullName>
    </submittedName>
</protein>
<gene>
    <name evidence="3" type="primary">yfhG</name>
    <name evidence="3" type="ORF">Lwal_2138</name>
</gene>
<evidence type="ECO:0000256" key="1">
    <source>
        <dbReference type="ARBA" id="ARBA00023121"/>
    </source>
</evidence>
<dbReference type="STRING" id="66969.Lwal_2138"/>
<dbReference type="Gene3D" id="3.30.1180.10">
    <property type="match status" value="1"/>
</dbReference>
<dbReference type="PROSITE" id="PS51257">
    <property type="entry name" value="PROKAR_LIPOPROTEIN"/>
    <property type="match status" value="1"/>
</dbReference>
<dbReference type="AlphaFoldDB" id="A0A0W1A5C0"/>
<dbReference type="Proteomes" id="UP000054729">
    <property type="component" value="Unassembled WGS sequence"/>
</dbReference>
<proteinExistence type="predicted"/>